<evidence type="ECO:0008006" key="3">
    <source>
        <dbReference type="Google" id="ProtNLM"/>
    </source>
</evidence>
<dbReference type="AlphaFoldDB" id="A0AAW3TT49"/>
<protein>
    <recommendedName>
        <fullName evidence="3">Rho termination factor N-terminal domain-containing protein</fullName>
    </recommendedName>
</protein>
<accession>A0AAW3TT49</accession>
<evidence type="ECO:0000313" key="1">
    <source>
        <dbReference type="EMBL" id="MBB3876093.1"/>
    </source>
</evidence>
<name>A0AAW3TT49_9SPHN</name>
<proteinExistence type="predicted"/>
<sequence>MTVKTYTSPEAVYVDGIYHNANTPFTTAAEPNDNWERVKPVEKAAMEASDKTLNVQPALEDLELPALKALAATKNVPSVVDGKALSKKELITAIKAADEPTL</sequence>
<dbReference type="EMBL" id="JACIDB010000004">
    <property type="protein sequence ID" value="MBB3876093.1"/>
    <property type="molecule type" value="Genomic_DNA"/>
</dbReference>
<keyword evidence="2" id="KW-1185">Reference proteome</keyword>
<dbReference type="RefSeq" id="WP_147035234.1">
    <property type="nucleotide sequence ID" value="NZ_JACIDB010000004.1"/>
</dbReference>
<organism evidence="1 2">
    <name type="scientific">Sphingomonas aquatilis</name>
    <dbReference type="NCBI Taxonomy" id="93063"/>
    <lineage>
        <taxon>Bacteria</taxon>
        <taxon>Pseudomonadati</taxon>
        <taxon>Pseudomonadota</taxon>
        <taxon>Alphaproteobacteria</taxon>
        <taxon>Sphingomonadales</taxon>
        <taxon>Sphingomonadaceae</taxon>
        <taxon>Sphingomonas</taxon>
    </lineage>
</organism>
<gene>
    <name evidence="1" type="ORF">GGR47_002339</name>
</gene>
<reference evidence="1 2" key="1">
    <citation type="submission" date="2020-08" db="EMBL/GenBank/DDBJ databases">
        <title>Genomic Encyclopedia of Type Strains, Phase IV (KMG-IV): sequencing the most valuable type-strain genomes for metagenomic binning, comparative biology and taxonomic classification.</title>
        <authorList>
            <person name="Goeker M."/>
        </authorList>
    </citation>
    <scope>NUCLEOTIDE SEQUENCE [LARGE SCALE GENOMIC DNA]</scope>
    <source>
        <strain evidence="1 2">DSM 15581</strain>
    </source>
</reference>
<dbReference type="Proteomes" id="UP000528945">
    <property type="component" value="Unassembled WGS sequence"/>
</dbReference>
<evidence type="ECO:0000313" key="2">
    <source>
        <dbReference type="Proteomes" id="UP000528945"/>
    </source>
</evidence>
<comment type="caution">
    <text evidence="1">The sequence shown here is derived from an EMBL/GenBank/DDBJ whole genome shotgun (WGS) entry which is preliminary data.</text>
</comment>